<reference evidence="2" key="2">
    <citation type="submission" date="2020-09" db="EMBL/GenBank/DDBJ databases">
        <authorList>
            <person name="Sun Q."/>
            <person name="Zhou Y."/>
        </authorList>
    </citation>
    <scope>NUCLEOTIDE SEQUENCE</scope>
    <source>
        <strain evidence="2">CGMCC 1.7086</strain>
    </source>
</reference>
<organism evidence="2 3">
    <name type="scientific">Bowmanella pacifica</name>
    <dbReference type="NCBI Taxonomy" id="502051"/>
    <lineage>
        <taxon>Bacteria</taxon>
        <taxon>Pseudomonadati</taxon>
        <taxon>Pseudomonadota</taxon>
        <taxon>Gammaproteobacteria</taxon>
        <taxon>Alteromonadales</taxon>
        <taxon>Alteromonadaceae</taxon>
        <taxon>Bowmanella</taxon>
    </lineage>
</organism>
<accession>A0A918DJU8</accession>
<gene>
    <name evidence="2" type="ORF">GCM10010982_24920</name>
</gene>
<evidence type="ECO:0000313" key="2">
    <source>
        <dbReference type="EMBL" id="GGO70724.1"/>
    </source>
</evidence>
<dbReference type="Pfam" id="PF10981">
    <property type="entry name" value="DUF2788"/>
    <property type="match status" value="1"/>
</dbReference>
<dbReference type="InterPro" id="IPR021249">
    <property type="entry name" value="DUF2788"/>
</dbReference>
<keyword evidence="1" id="KW-0812">Transmembrane</keyword>
<dbReference type="AlphaFoldDB" id="A0A918DJU8"/>
<feature type="transmembrane region" description="Helical" evidence="1">
    <location>
        <begin position="45"/>
        <end position="67"/>
    </location>
</feature>
<evidence type="ECO:0000313" key="3">
    <source>
        <dbReference type="Proteomes" id="UP000606935"/>
    </source>
</evidence>
<reference evidence="2" key="1">
    <citation type="journal article" date="2014" name="Int. J. Syst. Evol. Microbiol.">
        <title>Complete genome sequence of Corynebacterium casei LMG S-19264T (=DSM 44701T), isolated from a smear-ripened cheese.</title>
        <authorList>
            <consortium name="US DOE Joint Genome Institute (JGI-PGF)"/>
            <person name="Walter F."/>
            <person name="Albersmeier A."/>
            <person name="Kalinowski J."/>
            <person name="Ruckert C."/>
        </authorList>
    </citation>
    <scope>NUCLEOTIDE SEQUENCE</scope>
    <source>
        <strain evidence="2">CGMCC 1.7086</strain>
    </source>
</reference>
<name>A0A918DJU8_9ALTE</name>
<comment type="caution">
    <text evidence="2">The sequence shown here is derived from an EMBL/GenBank/DDBJ whole genome shotgun (WGS) entry which is preliminary data.</text>
</comment>
<keyword evidence="1" id="KW-0472">Membrane</keyword>
<feature type="transmembrane region" description="Helical" evidence="1">
    <location>
        <begin position="12"/>
        <end position="33"/>
    </location>
</feature>
<evidence type="ECO:0000256" key="1">
    <source>
        <dbReference type="SAM" id="Phobius"/>
    </source>
</evidence>
<dbReference type="Proteomes" id="UP000606935">
    <property type="component" value="Unassembled WGS sequence"/>
</dbReference>
<dbReference type="EMBL" id="BMLS01000003">
    <property type="protein sequence ID" value="GGO70724.1"/>
    <property type="molecule type" value="Genomic_DNA"/>
</dbReference>
<keyword evidence="3" id="KW-1185">Reference proteome</keyword>
<dbReference type="RefSeq" id="WP_188695466.1">
    <property type="nucleotide sequence ID" value="NZ_BMLS01000003.1"/>
</dbReference>
<proteinExistence type="predicted"/>
<protein>
    <submittedName>
        <fullName evidence="2">Membrane protein</fullName>
    </submittedName>
</protein>
<keyword evidence="1" id="KW-1133">Transmembrane helix</keyword>
<sequence>MLSQYYEQIEAIVLNLTLVALFLLMGFAVHDVLKKNNVPIVGRAVVYLVLFLGAAGFLAKGLIQVFWQSSGVGG</sequence>